<feature type="region of interest" description="Disordered" evidence="1">
    <location>
        <begin position="161"/>
        <end position="243"/>
    </location>
</feature>
<dbReference type="GeneID" id="64975984"/>
<dbReference type="OrthoDB" id="1112980at2759"/>
<dbReference type="PANTHER" id="PTHR38489:SF1">
    <property type="entry name" value="HISTONE CHAPERONE DOMAIN-CONTAINING PROTEIN"/>
    <property type="match status" value="1"/>
</dbReference>
<dbReference type="RefSeq" id="XP_041558173.1">
    <property type="nucleotide sequence ID" value="XM_041705715.1"/>
</dbReference>
<dbReference type="KEGG" id="apuu:APUU_50690A"/>
<dbReference type="GO" id="GO:0000492">
    <property type="term" value="P:box C/D snoRNP assembly"/>
    <property type="evidence" value="ECO:0007669"/>
    <property type="project" value="InterPro"/>
</dbReference>
<evidence type="ECO:0000256" key="1">
    <source>
        <dbReference type="SAM" id="MobiDB-lite"/>
    </source>
</evidence>
<reference evidence="2" key="2">
    <citation type="submission" date="2021-02" db="EMBL/GenBank/DDBJ databases">
        <title>Aspergillus puulaauensis MK2 genome sequence.</title>
        <authorList>
            <person name="Futagami T."/>
            <person name="Mori K."/>
            <person name="Kadooka C."/>
            <person name="Tanaka T."/>
        </authorList>
    </citation>
    <scope>NUCLEOTIDE SEQUENCE</scope>
    <source>
        <strain evidence="2">MK2</strain>
    </source>
</reference>
<feature type="compositionally biased region" description="Low complexity" evidence="1">
    <location>
        <begin position="76"/>
        <end position="85"/>
    </location>
</feature>
<feature type="compositionally biased region" description="Polar residues" evidence="1">
    <location>
        <begin position="97"/>
        <end position="123"/>
    </location>
</feature>
<gene>
    <name evidence="2" type="ORF">APUU_50690A</name>
</gene>
<accession>A0A7R7XSI2</accession>
<keyword evidence="3" id="KW-1185">Reference proteome</keyword>
<evidence type="ECO:0000313" key="2">
    <source>
        <dbReference type="EMBL" id="BCS25979.1"/>
    </source>
</evidence>
<reference evidence="2" key="1">
    <citation type="submission" date="2021-01" db="EMBL/GenBank/DDBJ databases">
        <authorList>
            <consortium name="Aspergillus puulaauensis MK2 genome sequencing consortium"/>
            <person name="Kazuki M."/>
            <person name="Futagami T."/>
        </authorList>
    </citation>
    <scope>NUCLEOTIDE SEQUENCE</scope>
    <source>
        <strain evidence="2">MK2</strain>
    </source>
</reference>
<dbReference type="PANTHER" id="PTHR38489">
    <property type="entry name" value="HISTONE CHAPERONE DOMAIN-CONTAINING PROTEIN"/>
    <property type="match status" value="1"/>
</dbReference>
<dbReference type="Proteomes" id="UP000654913">
    <property type="component" value="Chromosome 5"/>
</dbReference>
<name>A0A7R7XSI2_9EURO</name>
<dbReference type="InterPro" id="IPR027921">
    <property type="entry name" value="NOPCHAP1"/>
</dbReference>
<dbReference type="Pfam" id="PF15370">
    <property type="entry name" value="NOPCHAP1"/>
    <property type="match status" value="1"/>
</dbReference>
<feature type="compositionally biased region" description="Polar residues" evidence="1">
    <location>
        <begin position="233"/>
        <end position="243"/>
    </location>
</feature>
<feature type="compositionally biased region" description="Acidic residues" evidence="1">
    <location>
        <begin position="86"/>
        <end position="95"/>
    </location>
</feature>
<feature type="compositionally biased region" description="Basic and acidic residues" evidence="1">
    <location>
        <begin position="55"/>
        <end position="66"/>
    </location>
</feature>
<sequence>MDNVPQKRPQEHADAQSVSSRPITLPKRPRSDNSAQHIVTSNGGRELSASSAVNARKDSSAAHHSGDDDEDDDDYTSSSGSSLTSSDDDDDDDNNDAQSETAGDSNNVLTSDNEGITSLSAQRKPNIRRIDQEPSLLSKLSAFLPEMKTANEDLEREIAAGRAQDIRLDEDDENEAQGGGQYIEMNLGLGVLEEKRPGDEPTSGDEEKDSEPHGHSDTNLMDRLMGKEKTSSSEKPSIQDLGN</sequence>
<protein>
    <submittedName>
        <fullName evidence="2">Uncharacterized protein</fullName>
    </submittedName>
</protein>
<proteinExistence type="predicted"/>
<feature type="region of interest" description="Disordered" evidence="1">
    <location>
        <begin position="1"/>
        <end position="137"/>
    </location>
</feature>
<organism evidence="2 3">
    <name type="scientific">Aspergillus puulaauensis</name>
    <dbReference type="NCBI Taxonomy" id="1220207"/>
    <lineage>
        <taxon>Eukaryota</taxon>
        <taxon>Fungi</taxon>
        <taxon>Dikarya</taxon>
        <taxon>Ascomycota</taxon>
        <taxon>Pezizomycotina</taxon>
        <taxon>Eurotiomycetes</taxon>
        <taxon>Eurotiomycetidae</taxon>
        <taxon>Eurotiales</taxon>
        <taxon>Aspergillaceae</taxon>
        <taxon>Aspergillus</taxon>
    </lineage>
</organism>
<dbReference type="EMBL" id="AP024447">
    <property type="protein sequence ID" value="BCS25979.1"/>
    <property type="molecule type" value="Genomic_DNA"/>
</dbReference>
<dbReference type="AlphaFoldDB" id="A0A7R7XSI2"/>
<evidence type="ECO:0000313" key="3">
    <source>
        <dbReference type="Proteomes" id="UP000654913"/>
    </source>
</evidence>
<feature type="compositionally biased region" description="Polar residues" evidence="1">
    <location>
        <begin position="32"/>
        <end position="53"/>
    </location>
</feature>